<name>A0AAN4ZLP4_9BILA</name>
<dbReference type="Pfam" id="PF00533">
    <property type="entry name" value="BRCT"/>
    <property type="match status" value="1"/>
</dbReference>
<dbReference type="InterPro" id="IPR036420">
    <property type="entry name" value="BRCT_dom_sf"/>
</dbReference>
<feature type="non-terminal residue" evidence="3">
    <location>
        <position position="145"/>
    </location>
</feature>
<gene>
    <name evidence="3" type="ORF">PMAYCL1PPCAC_10135</name>
</gene>
<evidence type="ECO:0000259" key="2">
    <source>
        <dbReference type="PROSITE" id="PS50172"/>
    </source>
</evidence>
<proteinExistence type="predicted"/>
<comment type="caution">
    <text evidence="3">The sequence shown here is derived from an EMBL/GenBank/DDBJ whole genome shotgun (WGS) entry which is preliminary data.</text>
</comment>
<evidence type="ECO:0000256" key="1">
    <source>
        <dbReference type="ARBA" id="ARBA00022737"/>
    </source>
</evidence>
<dbReference type="EMBL" id="BTRK01000003">
    <property type="protein sequence ID" value="GMR39940.1"/>
    <property type="molecule type" value="Genomic_DNA"/>
</dbReference>
<dbReference type="GO" id="GO:0006270">
    <property type="term" value="P:DNA replication initiation"/>
    <property type="evidence" value="ECO:0007669"/>
    <property type="project" value="TreeGrafter"/>
</dbReference>
<protein>
    <recommendedName>
        <fullName evidence="2">BRCT domain-containing protein</fullName>
    </recommendedName>
</protein>
<dbReference type="PANTHER" id="PTHR13561">
    <property type="entry name" value="DNA REPLICATION REGULATOR DPB11-RELATED"/>
    <property type="match status" value="1"/>
</dbReference>
<dbReference type="GO" id="GO:0007095">
    <property type="term" value="P:mitotic G2 DNA damage checkpoint signaling"/>
    <property type="evidence" value="ECO:0007669"/>
    <property type="project" value="TreeGrafter"/>
</dbReference>
<dbReference type="PROSITE" id="PS50172">
    <property type="entry name" value="BRCT"/>
    <property type="match status" value="1"/>
</dbReference>
<keyword evidence="1" id="KW-0677">Repeat</keyword>
<sequence>IYILQLTTSLPCPSGSNSSAHSSVLNSDTTVKIANDIKSSFVRHDSSRRIIDSTTDERIFDTTEDIDMNSMNGDEDFFEGLRIFLLGVPSIRESWWKKMLNWSGATRVMRTEMATHIVVVGGSIEKTIRNCGKPVLTTEWVITCM</sequence>
<dbReference type="AlphaFoldDB" id="A0AAN4ZLP4"/>
<organism evidence="3 4">
    <name type="scientific">Pristionchus mayeri</name>
    <dbReference type="NCBI Taxonomy" id="1317129"/>
    <lineage>
        <taxon>Eukaryota</taxon>
        <taxon>Metazoa</taxon>
        <taxon>Ecdysozoa</taxon>
        <taxon>Nematoda</taxon>
        <taxon>Chromadorea</taxon>
        <taxon>Rhabditida</taxon>
        <taxon>Rhabditina</taxon>
        <taxon>Diplogasteromorpha</taxon>
        <taxon>Diplogasteroidea</taxon>
        <taxon>Neodiplogasteridae</taxon>
        <taxon>Pristionchus</taxon>
    </lineage>
</organism>
<evidence type="ECO:0000313" key="4">
    <source>
        <dbReference type="Proteomes" id="UP001328107"/>
    </source>
</evidence>
<feature type="non-terminal residue" evidence="3">
    <location>
        <position position="1"/>
    </location>
</feature>
<dbReference type="InterPro" id="IPR001357">
    <property type="entry name" value="BRCT_dom"/>
</dbReference>
<dbReference type="Gene3D" id="3.40.50.10190">
    <property type="entry name" value="BRCT domain"/>
    <property type="match status" value="1"/>
</dbReference>
<dbReference type="SUPFAM" id="SSF52113">
    <property type="entry name" value="BRCT domain"/>
    <property type="match status" value="1"/>
</dbReference>
<accession>A0AAN4ZLP4</accession>
<evidence type="ECO:0000313" key="3">
    <source>
        <dbReference type="EMBL" id="GMR39940.1"/>
    </source>
</evidence>
<keyword evidence="4" id="KW-1185">Reference proteome</keyword>
<dbReference type="GO" id="GO:0033314">
    <property type="term" value="P:mitotic DNA replication checkpoint signaling"/>
    <property type="evidence" value="ECO:0007669"/>
    <property type="project" value="TreeGrafter"/>
</dbReference>
<feature type="domain" description="BRCT" evidence="2">
    <location>
        <begin position="73"/>
        <end position="145"/>
    </location>
</feature>
<reference evidence="4" key="1">
    <citation type="submission" date="2022-10" db="EMBL/GenBank/DDBJ databases">
        <title>Genome assembly of Pristionchus species.</title>
        <authorList>
            <person name="Yoshida K."/>
            <person name="Sommer R.J."/>
        </authorList>
    </citation>
    <scope>NUCLEOTIDE SEQUENCE [LARGE SCALE GENOMIC DNA]</scope>
    <source>
        <strain evidence="4">RS5460</strain>
    </source>
</reference>
<dbReference type="PANTHER" id="PTHR13561:SF20">
    <property type="entry name" value="DNA TOPOISOMERASE 2-BINDING PROTEIN 1"/>
    <property type="match status" value="1"/>
</dbReference>
<dbReference type="Proteomes" id="UP001328107">
    <property type="component" value="Unassembled WGS sequence"/>
</dbReference>